<dbReference type="AlphaFoldDB" id="A0A2W6NNL1"/>
<protein>
    <submittedName>
        <fullName evidence="1">Uncharacterized protein</fullName>
    </submittedName>
</protein>
<evidence type="ECO:0000313" key="2">
    <source>
        <dbReference type="Proteomes" id="UP000249204"/>
    </source>
</evidence>
<dbReference type="Proteomes" id="UP000249204">
    <property type="component" value="Unassembled WGS sequence"/>
</dbReference>
<reference evidence="1 2" key="1">
    <citation type="submission" date="2018-06" db="EMBL/GenBank/DDBJ databases">
        <title>Isolation of heavy metals resistant Paenibacillus silvae NC2 from Gold-Copper mine in ZiJin, China.</title>
        <authorList>
            <person name="Xu J."/>
            <person name="Mazhar H.S."/>
            <person name="Rensing C."/>
        </authorList>
    </citation>
    <scope>NUCLEOTIDE SEQUENCE [LARGE SCALE GENOMIC DNA]</scope>
    <source>
        <strain evidence="1 2">NC2</strain>
    </source>
</reference>
<comment type="caution">
    <text evidence="1">The sequence shown here is derived from an EMBL/GenBank/DDBJ whole genome shotgun (WGS) entry which is preliminary data.</text>
</comment>
<sequence>MIKIRDFTEEESNNYTKALESLFSSTGRTLDFESGMIIDKKLIYILKNLVIAANELDSELCTILSRGVNKGASMTGNRYEELMDYIIEAENYLKEQGVDVE</sequence>
<name>A0A2W6NNL1_9BACL</name>
<dbReference type="RefSeq" id="WP_111268562.1">
    <property type="nucleotide sequence ID" value="NZ_QKWW01000006.1"/>
</dbReference>
<gene>
    <name evidence="1" type="ORF">DN757_01780</name>
</gene>
<proteinExistence type="predicted"/>
<organism evidence="1 2">
    <name type="scientific">Paenibacillus silvae</name>
    <dbReference type="NCBI Taxonomy" id="1325358"/>
    <lineage>
        <taxon>Bacteria</taxon>
        <taxon>Bacillati</taxon>
        <taxon>Bacillota</taxon>
        <taxon>Bacilli</taxon>
        <taxon>Bacillales</taxon>
        <taxon>Paenibacillaceae</taxon>
        <taxon>Paenibacillus</taxon>
    </lineage>
</organism>
<evidence type="ECO:0000313" key="1">
    <source>
        <dbReference type="EMBL" id="PZT57411.1"/>
    </source>
</evidence>
<dbReference type="EMBL" id="QKWW01000006">
    <property type="protein sequence ID" value="PZT57411.1"/>
    <property type="molecule type" value="Genomic_DNA"/>
</dbReference>
<accession>A0A2W6NNL1</accession>